<evidence type="ECO:0000259" key="1">
    <source>
        <dbReference type="Pfam" id="PF13358"/>
    </source>
</evidence>
<name>A0ABR2JCX5_9EUKA</name>
<reference evidence="2 4" key="1">
    <citation type="submission" date="2024-04" db="EMBL/GenBank/DDBJ databases">
        <title>Tritrichomonas musculus Genome.</title>
        <authorList>
            <person name="Alves-Ferreira E."/>
            <person name="Grigg M."/>
            <person name="Lorenzi H."/>
            <person name="Galac M."/>
        </authorList>
    </citation>
    <scope>NUCLEOTIDE SEQUENCE [LARGE SCALE GENOMIC DNA]</scope>
    <source>
        <strain evidence="2 4">EAF2021</strain>
    </source>
</reference>
<keyword evidence="4" id="KW-1185">Reference proteome</keyword>
<dbReference type="InterPro" id="IPR036397">
    <property type="entry name" value="RNaseH_sf"/>
</dbReference>
<accession>A0ABR2JCX5</accession>
<feature type="domain" description="Tc1-like transposase DDE" evidence="1">
    <location>
        <begin position="103"/>
        <end position="223"/>
    </location>
</feature>
<dbReference type="EMBL" id="JAPFFF010000003">
    <property type="protein sequence ID" value="KAK8894492.1"/>
    <property type="molecule type" value="Genomic_DNA"/>
</dbReference>
<dbReference type="Gene3D" id="3.30.420.10">
    <property type="entry name" value="Ribonuclease H-like superfamily/Ribonuclease H"/>
    <property type="match status" value="1"/>
</dbReference>
<sequence>MLKRAIENWANEKIYYPEQFNDAYLMFCRDTNINVSKTHFYNIFSNITRIQKIKTGGVYTRSEELVDTIVQRSFFGVNMLNTIAIDEKPIIIKNYKTTSVRTNINHKGKIPSNKVQAFKHLDRLSNLYIICAITYKGVLLYHISETPINTLKFNCFLKRLTTKINNENNCFLLVDNASFHSIDEEIKRVLGIHNLSITRTPPMGCLFNPIEEFFACFDNKLRHKINTFLKKTTEPLSQDIFLEMIHESIEKTVEMDLPQIFRRAGLLEK</sequence>
<gene>
    <name evidence="2" type="ORF">M9Y10_005948</name>
    <name evidence="3" type="ORF">M9Y10_022926</name>
</gene>
<protein>
    <recommendedName>
        <fullName evidence="1">Tc1-like transposase DDE domain-containing protein</fullName>
    </recommendedName>
</protein>
<proteinExistence type="predicted"/>
<organism evidence="2 4">
    <name type="scientific">Tritrichomonas musculus</name>
    <dbReference type="NCBI Taxonomy" id="1915356"/>
    <lineage>
        <taxon>Eukaryota</taxon>
        <taxon>Metamonada</taxon>
        <taxon>Parabasalia</taxon>
        <taxon>Tritrichomonadida</taxon>
        <taxon>Tritrichomonadidae</taxon>
        <taxon>Tritrichomonas</taxon>
    </lineage>
</organism>
<dbReference type="EMBL" id="JAPFFF010000012">
    <property type="protein sequence ID" value="KAK8875773.1"/>
    <property type="molecule type" value="Genomic_DNA"/>
</dbReference>
<evidence type="ECO:0000313" key="4">
    <source>
        <dbReference type="Proteomes" id="UP001470230"/>
    </source>
</evidence>
<dbReference type="InterPro" id="IPR038717">
    <property type="entry name" value="Tc1-like_DDE_dom"/>
</dbReference>
<comment type="caution">
    <text evidence="2">The sequence shown here is derived from an EMBL/GenBank/DDBJ whole genome shotgun (WGS) entry which is preliminary data.</text>
</comment>
<dbReference type="Pfam" id="PF13358">
    <property type="entry name" value="DDE_3"/>
    <property type="match status" value="1"/>
</dbReference>
<evidence type="ECO:0000313" key="2">
    <source>
        <dbReference type="EMBL" id="KAK8875773.1"/>
    </source>
</evidence>
<evidence type="ECO:0000313" key="3">
    <source>
        <dbReference type="EMBL" id="KAK8894492.1"/>
    </source>
</evidence>
<dbReference type="Proteomes" id="UP001470230">
    <property type="component" value="Unassembled WGS sequence"/>
</dbReference>